<dbReference type="InterPro" id="IPR008565">
    <property type="entry name" value="TtsA-like_GH18_dom"/>
</dbReference>
<evidence type="ECO:0000259" key="2">
    <source>
        <dbReference type="Pfam" id="PF09374"/>
    </source>
</evidence>
<dbReference type="InterPro" id="IPR023346">
    <property type="entry name" value="Lysozyme-like_dom_sf"/>
</dbReference>
<dbReference type="AlphaFoldDB" id="A0A375II12"/>
<evidence type="ECO:0000313" key="3">
    <source>
        <dbReference type="EMBL" id="SPK73728.1"/>
    </source>
</evidence>
<sequence>MTDDYYFARAFDIVVGIEAGYTNPDLKVDPGGETKYGISKRAYPHLDIPRLTLDDARQIYIADYWRVCSCHLMPWPLSLFVFDCAVNQGQPTAKRLLQRALGVKVDGDIGPKTVGAAITAKRETLARFMMMRAFQYMIAPNFPPNGRGWFTRLFLVTLNV</sequence>
<evidence type="ECO:0000259" key="1">
    <source>
        <dbReference type="Pfam" id="PF05838"/>
    </source>
</evidence>
<feature type="domain" description="Peptidoglycan binding" evidence="2">
    <location>
        <begin position="93"/>
        <end position="136"/>
    </location>
</feature>
<dbReference type="Pfam" id="PF05838">
    <property type="entry name" value="Glyco_hydro_108"/>
    <property type="match status" value="1"/>
</dbReference>
<dbReference type="Pfam" id="PF09374">
    <property type="entry name" value="PG_binding_3"/>
    <property type="match status" value="1"/>
</dbReference>
<feature type="domain" description="TtsA-like Glycoside hydrolase family 108" evidence="1">
    <location>
        <begin position="12"/>
        <end position="89"/>
    </location>
</feature>
<dbReference type="InterPro" id="IPR018537">
    <property type="entry name" value="Peptidoglycan-bd_3"/>
</dbReference>
<protein>
    <submittedName>
        <fullName evidence="3">Uncharacterized protein</fullName>
    </submittedName>
</protein>
<dbReference type="CDD" id="cd13926">
    <property type="entry name" value="N-acetylmuramidase_GH108"/>
    <property type="match status" value="1"/>
</dbReference>
<dbReference type="EMBL" id="LT991976">
    <property type="protein sequence ID" value="SPK73728.1"/>
    <property type="molecule type" value="Genomic_DNA"/>
</dbReference>
<gene>
    <name evidence="3" type="ORF">CT19425_110265</name>
</gene>
<dbReference type="RefSeq" id="WP_115663204.1">
    <property type="nucleotide sequence ID" value="NZ_LT991976.1"/>
</dbReference>
<dbReference type="SUPFAM" id="SSF53955">
    <property type="entry name" value="Lysozyme-like"/>
    <property type="match status" value="1"/>
</dbReference>
<dbReference type="Proteomes" id="UP000255505">
    <property type="component" value="Chromosome I"/>
</dbReference>
<reference evidence="3 4" key="1">
    <citation type="submission" date="2018-01" db="EMBL/GenBank/DDBJ databases">
        <authorList>
            <person name="Gaut B.S."/>
            <person name="Morton B.R."/>
            <person name="Clegg M.T."/>
            <person name="Duvall M.R."/>
        </authorList>
    </citation>
    <scope>NUCLEOTIDE SEQUENCE [LARGE SCALE GENOMIC DNA]</scope>
    <source>
        <strain evidence="3">Cupriavidus taiwanensis LMG 19425</strain>
    </source>
</reference>
<proteinExistence type="predicted"/>
<dbReference type="Gene3D" id="1.20.141.10">
    <property type="entry name" value="Chitosanase, subunit A, domain 1"/>
    <property type="match status" value="1"/>
</dbReference>
<organism evidence="3 4">
    <name type="scientific">Cupriavidus taiwanensis</name>
    <dbReference type="NCBI Taxonomy" id="164546"/>
    <lineage>
        <taxon>Bacteria</taxon>
        <taxon>Pseudomonadati</taxon>
        <taxon>Pseudomonadota</taxon>
        <taxon>Betaproteobacteria</taxon>
        <taxon>Burkholderiales</taxon>
        <taxon>Burkholderiaceae</taxon>
        <taxon>Cupriavidus</taxon>
    </lineage>
</organism>
<accession>A0A375II12</accession>
<name>A0A375II12_9BURK</name>
<evidence type="ECO:0000313" key="4">
    <source>
        <dbReference type="Proteomes" id="UP000255505"/>
    </source>
</evidence>